<evidence type="ECO:0000313" key="2">
    <source>
        <dbReference type="EMBL" id="GIY65473.1"/>
    </source>
</evidence>
<keyword evidence="3" id="KW-1185">Reference proteome</keyword>
<protein>
    <submittedName>
        <fullName evidence="2">Uncharacterized protein</fullName>
    </submittedName>
</protein>
<name>A0AAV4V634_CAEEX</name>
<feature type="region of interest" description="Disordered" evidence="1">
    <location>
        <begin position="1"/>
        <end position="64"/>
    </location>
</feature>
<gene>
    <name evidence="2" type="ORF">CEXT_687291</name>
</gene>
<dbReference type="Proteomes" id="UP001054945">
    <property type="component" value="Unassembled WGS sequence"/>
</dbReference>
<dbReference type="AlphaFoldDB" id="A0AAV4V634"/>
<proteinExistence type="predicted"/>
<evidence type="ECO:0000313" key="3">
    <source>
        <dbReference type="Proteomes" id="UP001054945"/>
    </source>
</evidence>
<sequence length="136" mass="15661">MESRLNYTEDCAPCRNRRSLPQDSGESERNRTLTGTGRRLQGFTKTRGSGQKEDANEKKPVENSENPLLLVVPFVTLVDIGRTTPGQCSKNRRGWRKRMSRVVMSTLEKSHEVVHRISCYRVGMSVRQYQNQSFRN</sequence>
<comment type="caution">
    <text evidence="2">The sequence shown here is derived from an EMBL/GenBank/DDBJ whole genome shotgun (WGS) entry which is preliminary data.</text>
</comment>
<evidence type="ECO:0000256" key="1">
    <source>
        <dbReference type="SAM" id="MobiDB-lite"/>
    </source>
</evidence>
<organism evidence="2 3">
    <name type="scientific">Caerostris extrusa</name>
    <name type="common">Bark spider</name>
    <name type="synonym">Caerostris bankana</name>
    <dbReference type="NCBI Taxonomy" id="172846"/>
    <lineage>
        <taxon>Eukaryota</taxon>
        <taxon>Metazoa</taxon>
        <taxon>Ecdysozoa</taxon>
        <taxon>Arthropoda</taxon>
        <taxon>Chelicerata</taxon>
        <taxon>Arachnida</taxon>
        <taxon>Araneae</taxon>
        <taxon>Araneomorphae</taxon>
        <taxon>Entelegynae</taxon>
        <taxon>Araneoidea</taxon>
        <taxon>Araneidae</taxon>
        <taxon>Caerostris</taxon>
    </lineage>
</organism>
<dbReference type="EMBL" id="BPLR01013995">
    <property type="protein sequence ID" value="GIY65473.1"/>
    <property type="molecule type" value="Genomic_DNA"/>
</dbReference>
<reference evidence="2 3" key="1">
    <citation type="submission" date="2021-06" db="EMBL/GenBank/DDBJ databases">
        <title>Caerostris extrusa draft genome.</title>
        <authorList>
            <person name="Kono N."/>
            <person name="Arakawa K."/>
        </authorList>
    </citation>
    <scope>NUCLEOTIDE SEQUENCE [LARGE SCALE GENOMIC DNA]</scope>
</reference>
<accession>A0AAV4V634</accession>
<feature type="compositionally biased region" description="Basic and acidic residues" evidence="1">
    <location>
        <begin position="50"/>
        <end position="62"/>
    </location>
</feature>